<evidence type="ECO:0000313" key="4">
    <source>
        <dbReference type="Proteomes" id="UP000678243"/>
    </source>
</evidence>
<comment type="caution">
    <text evidence="3">The sequence shown here is derived from an EMBL/GenBank/DDBJ whole genome shotgun (WGS) entry which is preliminary data.</text>
</comment>
<keyword evidence="2" id="KW-0472">Membrane</keyword>
<proteinExistence type="predicted"/>
<feature type="region of interest" description="Disordered" evidence="1">
    <location>
        <begin position="1"/>
        <end position="20"/>
    </location>
</feature>
<evidence type="ECO:0000256" key="1">
    <source>
        <dbReference type="SAM" id="MobiDB-lite"/>
    </source>
</evidence>
<dbReference type="EMBL" id="JAGTUK010000005">
    <property type="protein sequence ID" value="MBS0025621.1"/>
    <property type="molecule type" value="Genomic_DNA"/>
</dbReference>
<feature type="region of interest" description="Disordered" evidence="1">
    <location>
        <begin position="54"/>
        <end position="97"/>
    </location>
</feature>
<organism evidence="3 4">
    <name type="scientific">Microbacterium paraoxydans</name>
    <dbReference type="NCBI Taxonomy" id="199592"/>
    <lineage>
        <taxon>Bacteria</taxon>
        <taxon>Bacillati</taxon>
        <taxon>Actinomycetota</taxon>
        <taxon>Actinomycetes</taxon>
        <taxon>Micrococcales</taxon>
        <taxon>Microbacteriaceae</taxon>
        <taxon>Microbacterium</taxon>
    </lineage>
</organism>
<dbReference type="Proteomes" id="UP000678243">
    <property type="component" value="Unassembled WGS sequence"/>
</dbReference>
<dbReference type="RefSeq" id="WP_211545552.1">
    <property type="nucleotide sequence ID" value="NZ_JAGTUK010000005.1"/>
</dbReference>
<keyword evidence="4" id="KW-1185">Reference proteome</keyword>
<accession>A0ABS5IRS0</accession>
<protein>
    <submittedName>
        <fullName evidence="3">Uncharacterized protein</fullName>
    </submittedName>
</protein>
<evidence type="ECO:0000313" key="3">
    <source>
        <dbReference type="EMBL" id="MBS0025621.1"/>
    </source>
</evidence>
<feature type="transmembrane region" description="Helical" evidence="2">
    <location>
        <begin position="26"/>
        <end position="48"/>
    </location>
</feature>
<keyword evidence="2" id="KW-1133">Transmembrane helix</keyword>
<name>A0ABS5IRS0_9MICO</name>
<reference evidence="3 4" key="1">
    <citation type="submission" date="2021-04" db="EMBL/GenBank/DDBJ databases">
        <title>Whole genome analysis of root endophytic bacterium Microbacterium paraoxydans ku-mp colonizing RP-bio226 rice variety.</title>
        <authorList>
            <person name="Ulaganathan K."/>
            <person name="Latha B."/>
        </authorList>
    </citation>
    <scope>NUCLEOTIDE SEQUENCE [LARGE SCALE GENOMIC DNA]</scope>
    <source>
        <strain evidence="4">ku-mp</strain>
    </source>
</reference>
<keyword evidence="2" id="KW-0812">Transmembrane</keyword>
<sequence length="202" mass="20900">MSDQQEPQPELRWAPLPPTPQRTGRVWLIVGLSVAALAIIGALLFFLLPRGDGPDPDPSPSPSRTATPTPTPTPTPTATPTGGPQPTQTPIVTQPPVVDPTLETFRGQVSGTLADALRGLDIVAGATGQDALPVVDTLQEDAQRLSDVPPPSSIADGWRDGTAAYAQRLAELRTAITDGGNTAGAVDAARTAAQNLRTLVGL</sequence>
<evidence type="ECO:0000256" key="2">
    <source>
        <dbReference type="SAM" id="Phobius"/>
    </source>
</evidence>
<feature type="compositionally biased region" description="Low complexity" evidence="1">
    <location>
        <begin position="78"/>
        <end position="97"/>
    </location>
</feature>
<gene>
    <name evidence="3" type="ORF">KE274_16070</name>
</gene>